<keyword evidence="2" id="KW-1133">Transmembrane helix</keyword>
<proteinExistence type="predicted"/>
<dbReference type="Proteomes" id="UP000298488">
    <property type="component" value="Unassembled WGS sequence"/>
</dbReference>
<accession>A0A4R8V7F7</accession>
<dbReference type="AlphaFoldDB" id="A0A4R8V7F7"/>
<dbReference type="EMBL" id="SOFI01000003">
    <property type="protein sequence ID" value="TFB79061.1"/>
    <property type="molecule type" value="Genomic_DNA"/>
</dbReference>
<feature type="compositionally biased region" description="Low complexity" evidence="1">
    <location>
        <begin position="108"/>
        <end position="130"/>
    </location>
</feature>
<gene>
    <name evidence="3" type="ORF">E3N84_02680</name>
</gene>
<comment type="caution">
    <text evidence="3">The sequence shown here is derived from an EMBL/GenBank/DDBJ whole genome shotgun (WGS) entry which is preliminary data.</text>
</comment>
<sequence>MDPSPVAPPIMAPPVTAPPSGLAVAALVTGIAAFVMACIPFVSFIAFLPALAAGGLGIAALVRKAGRGKAVTGLVLGTLAFFIAIAVSAALVGAVSTTRVPVADGNEEVPVASSPSAEPSSTPTEEAPAPVTVPADKTYQGSGDSVVSIELPDGPDSASAATISHVGSSNFAVWALDSNMEQLDLLVNEIGNYKGTVLLNLSGNTPTSLEITADGPWTVTLHSILSLREFTGATAKGVGDDVLVYRGKAGVASITHDGSSNFAVWNYGDRSDLVVNEIGQYSGDVRWSSGPSVVAITADGNWSITVK</sequence>
<keyword evidence="2" id="KW-0472">Membrane</keyword>
<keyword evidence="2" id="KW-0812">Transmembrane</keyword>
<evidence type="ECO:0000256" key="2">
    <source>
        <dbReference type="SAM" id="Phobius"/>
    </source>
</evidence>
<evidence type="ECO:0000313" key="3">
    <source>
        <dbReference type="EMBL" id="TFB79061.1"/>
    </source>
</evidence>
<feature type="transmembrane region" description="Helical" evidence="2">
    <location>
        <begin position="74"/>
        <end position="95"/>
    </location>
</feature>
<feature type="region of interest" description="Disordered" evidence="1">
    <location>
        <begin position="106"/>
        <end position="141"/>
    </location>
</feature>
<evidence type="ECO:0000256" key="1">
    <source>
        <dbReference type="SAM" id="MobiDB-lite"/>
    </source>
</evidence>
<organism evidence="3 4">
    <name type="scientific">Terrimesophilobacter mesophilus</name>
    <dbReference type="NCBI Taxonomy" id="433647"/>
    <lineage>
        <taxon>Bacteria</taxon>
        <taxon>Bacillati</taxon>
        <taxon>Actinomycetota</taxon>
        <taxon>Actinomycetes</taxon>
        <taxon>Micrococcales</taxon>
        <taxon>Microbacteriaceae</taxon>
        <taxon>Terrimesophilobacter</taxon>
    </lineage>
</organism>
<protein>
    <submittedName>
        <fullName evidence="3">DUF4190 domain-containing protein</fullName>
    </submittedName>
</protein>
<evidence type="ECO:0000313" key="4">
    <source>
        <dbReference type="Proteomes" id="UP000298488"/>
    </source>
</evidence>
<feature type="transmembrane region" description="Helical" evidence="2">
    <location>
        <begin position="20"/>
        <end position="53"/>
    </location>
</feature>
<name>A0A4R8V7F7_9MICO</name>
<reference evidence="3 4" key="1">
    <citation type="submission" date="2019-03" db="EMBL/GenBank/DDBJ databases">
        <title>Genomics of glacier-inhabiting Cryobacterium strains.</title>
        <authorList>
            <person name="Liu Q."/>
            <person name="Xin Y.-H."/>
        </authorList>
    </citation>
    <scope>NUCLEOTIDE SEQUENCE [LARGE SCALE GENOMIC DNA]</scope>
    <source>
        <strain evidence="3 4">CGMCC 1.10440</strain>
    </source>
</reference>
<dbReference type="RefSeq" id="WP_134542213.1">
    <property type="nucleotide sequence ID" value="NZ_JACHBP010000001.1"/>
</dbReference>
<dbReference type="OrthoDB" id="2004788at2"/>
<keyword evidence="4" id="KW-1185">Reference proteome</keyword>